<dbReference type="SUPFAM" id="SSF50494">
    <property type="entry name" value="Trypsin-like serine proteases"/>
    <property type="match status" value="1"/>
</dbReference>
<sequence>MNTRLRRCLAVFGAAIVTVTLAASPGHAAEEKDGPEGSDPITDPVPGDFRSWDDLFAAQQQLNTAADTITNARDEQKDEGFSGVTAAPEERRVVLYWRGPVPPRVQEAVKEASRTAPVALAQSRYSEQELLSEGQALQSEKAVTGVAPNVDGSGLSVSVSVSEEEARALPAIKALRVPYVIFPFITADALAFNRQADIPPYWGGARWHSPSRHCSTGFAIRLGGTSAILGSGHCGNNGQSAWINGGAFMGPIINKNALRDTLAIRTYAAGRIYSGGIFSNLSIPVKGKQSSYVGNYTCNSGAFTGLRCVSRVTSVNNLILTNVGFMFPMVRATSISNTPAAGLGDSGGPVISYWNYALLRQALGKGTISAGSGRLGPCGISSQCYRTVYYADLTQTLSFYGATLQLG</sequence>
<feature type="signal peptide" evidence="2">
    <location>
        <begin position="1"/>
        <end position="28"/>
    </location>
</feature>
<evidence type="ECO:0000313" key="4">
    <source>
        <dbReference type="Proteomes" id="UP001519332"/>
    </source>
</evidence>
<dbReference type="RefSeq" id="WP_209643725.1">
    <property type="nucleotide sequence ID" value="NZ_JAGINW010000001.1"/>
</dbReference>
<proteinExistence type="predicted"/>
<evidence type="ECO:0000256" key="1">
    <source>
        <dbReference type="SAM" id="MobiDB-lite"/>
    </source>
</evidence>
<comment type="caution">
    <text evidence="3">The sequence shown here is derived from an EMBL/GenBank/DDBJ whole genome shotgun (WGS) entry which is preliminary data.</text>
</comment>
<evidence type="ECO:0000256" key="2">
    <source>
        <dbReference type="SAM" id="SignalP"/>
    </source>
</evidence>
<dbReference type="InterPro" id="IPR043504">
    <property type="entry name" value="Peptidase_S1_PA_chymotrypsin"/>
</dbReference>
<reference evidence="3 4" key="1">
    <citation type="submission" date="2021-03" db="EMBL/GenBank/DDBJ databases">
        <title>Sequencing the genomes of 1000 actinobacteria strains.</title>
        <authorList>
            <person name="Klenk H.-P."/>
        </authorList>
    </citation>
    <scope>NUCLEOTIDE SEQUENCE [LARGE SCALE GENOMIC DNA]</scope>
    <source>
        <strain evidence="3 4">DSM 46670</strain>
    </source>
</reference>
<dbReference type="InterPro" id="IPR009003">
    <property type="entry name" value="Peptidase_S1_PA"/>
</dbReference>
<feature type="region of interest" description="Disordered" evidence="1">
    <location>
        <begin position="27"/>
        <end position="48"/>
    </location>
</feature>
<dbReference type="Gene3D" id="2.40.10.10">
    <property type="entry name" value="Trypsin-like serine proteases"/>
    <property type="match status" value="2"/>
</dbReference>
<evidence type="ECO:0000313" key="3">
    <source>
        <dbReference type="EMBL" id="MBP2326683.1"/>
    </source>
</evidence>
<dbReference type="EMBL" id="JAGINW010000001">
    <property type="protein sequence ID" value="MBP2326683.1"/>
    <property type="molecule type" value="Genomic_DNA"/>
</dbReference>
<keyword evidence="2" id="KW-0732">Signal</keyword>
<organism evidence="3 4">
    <name type="scientific">Kibdelosporangium banguiense</name>
    <dbReference type="NCBI Taxonomy" id="1365924"/>
    <lineage>
        <taxon>Bacteria</taxon>
        <taxon>Bacillati</taxon>
        <taxon>Actinomycetota</taxon>
        <taxon>Actinomycetes</taxon>
        <taxon>Pseudonocardiales</taxon>
        <taxon>Pseudonocardiaceae</taxon>
        <taxon>Kibdelosporangium</taxon>
    </lineage>
</organism>
<name>A0ABS4TQJ4_9PSEU</name>
<dbReference type="Proteomes" id="UP001519332">
    <property type="component" value="Unassembled WGS sequence"/>
</dbReference>
<protein>
    <submittedName>
        <fullName evidence="3">Uncharacterized protein</fullName>
    </submittedName>
</protein>
<accession>A0ABS4TQJ4</accession>
<gene>
    <name evidence="3" type="ORF">JOF56_007068</name>
</gene>
<keyword evidence="4" id="KW-1185">Reference proteome</keyword>
<feature type="chain" id="PRO_5047172629" evidence="2">
    <location>
        <begin position="29"/>
        <end position="407"/>
    </location>
</feature>